<evidence type="ECO:0000313" key="4">
    <source>
        <dbReference type="EMBL" id="GJG58879.1"/>
    </source>
</evidence>
<evidence type="ECO:0000313" key="5">
    <source>
        <dbReference type="Proteomes" id="UP000825483"/>
    </source>
</evidence>
<sequence length="204" mass="23065">MLLTIVGTRHHTAPEKLDDYLKEAPGHQMMLMAEPQNKYDPLAVKVLDCQDGMRLIGYISSQETRKAHFLMKLHHDTQIFLHVVGLLPGFNTSLMAYPVINGEELKLFKWSDIPKDFIPLDNFSKVVRSLDTMPTEKKEALYYCLTYMRDKCTCIIPQQTLTAILNSIEHDKYSLNAHACAPTLKVDGGVNQVALGNGFLTNNQ</sequence>
<comment type="caution">
    <text evidence="4">The sequence shown here is derived from an EMBL/GenBank/DDBJ whole genome shotgun (WGS) entry which is preliminary data.</text>
</comment>
<feature type="domain" description="HIRAN" evidence="3">
    <location>
        <begin position="4"/>
        <end position="75"/>
    </location>
</feature>
<evidence type="ECO:0000256" key="2">
    <source>
        <dbReference type="ARBA" id="ARBA00022801"/>
    </source>
</evidence>
<dbReference type="Proteomes" id="UP000825483">
    <property type="component" value="Unassembled WGS sequence"/>
</dbReference>
<organism evidence="4 5">
    <name type="scientific">Prevotella lacticifex</name>
    <dbReference type="NCBI Taxonomy" id="2854755"/>
    <lineage>
        <taxon>Bacteria</taxon>
        <taxon>Pseudomonadati</taxon>
        <taxon>Bacteroidota</taxon>
        <taxon>Bacteroidia</taxon>
        <taxon>Bacteroidales</taxon>
        <taxon>Prevotellaceae</taxon>
        <taxon>Prevotella</taxon>
    </lineage>
</organism>
<dbReference type="InterPro" id="IPR014905">
    <property type="entry name" value="HIRAN"/>
</dbReference>
<dbReference type="EMBL" id="BPUB01000002">
    <property type="protein sequence ID" value="GJG58879.1"/>
    <property type="molecule type" value="Genomic_DNA"/>
</dbReference>
<name>A0A9R1CXN5_9BACT</name>
<accession>A0A9R1CXN5</accession>
<dbReference type="Pfam" id="PF08797">
    <property type="entry name" value="HIRAN"/>
    <property type="match status" value="1"/>
</dbReference>
<dbReference type="GO" id="GO:0003676">
    <property type="term" value="F:nucleic acid binding"/>
    <property type="evidence" value="ECO:0007669"/>
    <property type="project" value="InterPro"/>
</dbReference>
<dbReference type="GO" id="GO:0016818">
    <property type="term" value="F:hydrolase activity, acting on acid anhydrides, in phosphorus-containing anhydrides"/>
    <property type="evidence" value="ECO:0007669"/>
    <property type="project" value="InterPro"/>
</dbReference>
<keyword evidence="5" id="KW-1185">Reference proteome</keyword>
<keyword evidence="2" id="KW-0378">Hydrolase</keyword>
<dbReference type="GO" id="GO:0008270">
    <property type="term" value="F:zinc ion binding"/>
    <property type="evidence" value="ECO:0007669"/>
    <property type="project" value="InterPro"/>
</dbReference>
<gene>
    <name evidence="4" type="ORF">PRLR5076_17300</name>
</gene>
<dbReference type="Gene3D" id="3.30.70.2330">
    <property type="match status" value="1"/>
</dbReference>
<proteinExistence type="predicted"/>
<evidence type="ECO:0000259" key="3">
    <source>
        <dbReference type="Pfam" id="PF08797"/>
    </source>
</evidence>
<keyword evidence="1" id="KW-0479">Metal-binding</keyword>
<dbReference type="AlphaFoldDB" id="A0A9R1CXN5"/>
<evidence type="ECO:0000256" key="1">
    <source>
        <dbReference type="ARBA" id="ARBA00022723"/>
    </source>
</evidence>
<protein>
    <recommendedName>
        <fullName evidence="3">HIRAN domain-containing protein</fullName>
    </recommendedName>
</protein>
<reference evidence="4" key="1">
    <citation type="journal article" date="2022" name="Int. J. Syst. Evol. Microbiol.">
        <title>Prevotella lacticifex sp. nov., isolated from the rumen of cows.</title>
        <authorList>
            <person name="Shinkai T."/>
            <person name="Ikeyama N."/>
            <person name="Kumagai M."/>
            <person name="Ohmori H."/>
            <person name="Sakamoto M."/>
            <person name="Ohkuma M."/>
            <person name="Mitsumori M."/>
        </authorList>
    </citation>
    <scope>NUCLEOTIDE SEQUENCE</scope>
    <source>
        <strain evidence="4">R5076</strain>
    </source>
</reference>